<accession>A0A1I7YRV6</accession>
<sequence>MIRGFILAVLSGSMLCQSEFSSTTNDGVADIFETSTTMEHVFEEKTMMRLLASSTNSPLVELLEVIRSSVTPQAGSTTEEESVANSTVFDVTTTALPTVGRLDLQPSLADILRKVFARKEAISF</sequence>
<evidence type="ECO:0000256" key="1">
    <source>
        <dbReference type="SAM" id="SignalP"/>
    </source>
</evidence>
<keyword evidence="1" id="KW-0732">Signal</keyword>
<name>A0A1I7YRV6_9BILA</name>
<proteinExistence type="predicted"/>
<protein>
    <submittedName>
        <fullName evidence="3">Secreted protein</fullName>
    </submittedName>
</protein>
<evidence type="ECO:0000313" key="3">
    <source>
        <dbReference type="WBParaSite" id="L893_g19076.t1"/>
    </source>
</evidence>
<feature type="signal peptide" evidence="1">
    <location>
        <begin position="1"/>
        <end position="16"/>
    </location>
</feature>
<feature type="chain" id="PRO_5009312491" evidence="1">
    <location>
        <begin position="17"/>
        <end position="124"/>
    </location>
</feature>
<dbReference type="Proteomes" id="UP000095287">
    <property type="component" value="Unplaced"/>
</dbReference>
<dbReference type="WBParaSite" id="L893_g19076.t1">
    <property type="protein sequence ID" value="L893_g19076.t1"/>
    <property type="gene ID" value="L893_g19076"/>
</dbReference>
<organism evidence="2 3">
    <name type="scientific">Steinernema glaseri</name>
    <dbReference type="NCBI Taxonomy" id="37863"/>
    <lineage>
        <taxon>Eukaryota</taxon>
        <taxon>Metazoa</taxon>
        <taxon>Ecdysozoa</taxon>
        <taxon>Nematoda</taxon>
        <taxon>Chromadorea</taxon>
        <taxon>Rhabditida</taxon>
        <taxon>Tylenchina</taxon>
        <taxon>Panagrolaimomorpha</taxon>
        <taxon>Strongyloidoidea</taxon>
        <taxon>Steinernematidae</taxon>
        <taxon>Steinernema</taxon>
    </lineage>
</organism>
<evidence type="ECO:0000313" key="2">
    <source>
        <dbReference type="Proteomes" id="UP000095287"/>
    </source>
</evidence>
<dbReference type="AlphaFoldDB" id="A0A1I7YRV6"/>
<keyword evidence="2" id="KW-1185">Reference proteome</keyword>
<reference evidence="3" key="1">
    <citation type="submission" date="2016-11" db="UniProtKB">
        <authorList>
            <consortium name="WormBaseParasite"/>
        </authorList>
    </citation>
    <scope>IDENTIFICATION</scope>
</reference>